<dbReference type="RefSeq" id="WP_124014173.1">
    <property type="nucleotide sequence ID" value="NZ_CP034073.1"/>
</dbReference>
<accession>A0A3N4DZ52</accession>
<evidence type="ECO:0000256" key="4">
    <source>
        <dbReference type="ARBA" id="ARBA00022989"/>
    </source>
</evidence>
<keyword evidence="4 6" id="KW-1133">Transmembrane helix</keyword>
<dbReference type="KEGG" id="spsr:EGC80_13515"/>
<feature type="transmembrane region" description="Helical" evidence="6">
    <location>
        <begin position="40"/>
        <end position="65"/>
    </location>
</feature>
<dbReference type="OrthoDB" id="581870at2"/>
<evidence type="ECO:0000313" key="8">
    <source>
        <dbReference type="EMBL" id="RPA22684.1"/>
    </source>
</evidence>
<protein>
    <submittedName>
        <fullName evidence="8">LysE family translocator</fullName>
    </submittedName>
</protein>
<evidence type="ECO:0000256" key="2">
    <source>
        <dbReference type="ARBA" id="ARBA00022475"/>
    </source>
</evidence>
<comment type="subcellular location">
    <subcellularLocation>
        <location evidence="1">Cell membrane</location>
        <topology evidence="1">Multi-pass membrane protein</topology>
    </subcellularLocation>
</comment>
<dbReference type="GO" id="GO:0005886">
    <property type="term" value="C:plasma membrane"/>
    <property type="evidence" value="ECO:0007669"/>
    <property type="project" value="UniProtKB-SubCell"/>
</dbReference>
<feature type="transmembrane region" description="Helical" evidence="6">
    <location>
        <begin position="163"/>
        <end position="184"/>
    </location>
</feature>
<dbReference type="PIRSF" id="PIRSF006324">
    <property type="entry name" value="LeuE"/>
    <property type="match status" value="1"/>
</dbReference>
<keyword evidence="5 6" id="KW-0472">Membrane</keyword>
<evidence type="ECO:0000256" key="3">
    <source>
        <dbReference type="ARBA" id="ARBA00022692"/>
    </source>
</evidence>
<reference evidence="8" key="3">
    <citation type="submission" date="2018-11" db="EMBL/GenBank/DDBJ databases">
        <authorList>
            <person name="Hwang Y.J."/>
            <person name="Hwang C.Y."/>
        </authorList>
    </citation>
    <scope>NUCLEOTIDE SEQUENCE</scope>
    <source>
        <strain evidence="8">R106</strain>
    </source>
</reference>
<evidence type="ECO:0000256" key="1">
    <source>
        <dbReference type="ARBA" id="ARBA00004651"/>
    </source>
</evidence>
<proteinExistence type="predicted"/>
<keyword evidence="2" id="KW-1003">Cell membrane</keyword>
<dbReference type="EMBL" id="RKKB01000029">
    <property type="protein sequence ID" value="RPA22684.1"/>
    <property type="molecule type" value="Genomic_DNA"/>
</dbReference>
<feature type="transmembrane region" description="Helical" evidence="6">
    <location>
        <begin position="141"/>
        <end position="157"/>
    </location>
</feature>
<dbReference type="Pfam" id="PF01810">
    <property type="entry name" value="LysE"/>
    <property type="match status" value="1"/>
</dbReference>
<dbReference type="PANTHER" id="PTHR30086">
    <property type="entry name" value="ARGININE EXPORTER PROTEIN ARGO"/>
    <property type="match status" value="1"/>
</dbReference>
<dbReference type="Proteomes" id="UP000278855">
    <property type="component" value="Unassembled WGS sequence"/>
</dbReference>
<keyword evidence="3 6" id="KW-0812">Transmembrane</keyword>
<evidence type="ECO:0000313" key="10">
    <source>
        <dbReference type="Proteomes" id="UP000278855"/>
    </source>
</evidence>
<feature type="transmembrane region" description="Helical" evidence="6">
    <location>
        <begin position="71"/>
        <end position="91"/>
    </location>
</feature>
<evidence type="ECO:0000256" key="5">
    <source>
        <dbReference type="ARBA" id="ARBA00023136"/>
    </source>
</evidence>
<dbReference type="EMBL" id="CP034073">
    <property type="protein sequence ID" value="AZG35798.1"/>
    <property type="molecule type" value="Genomic_DNA"/>
</dbReference>
<organism evidence="8 10">
    <name type="scientific">Shewanella psychromarinicola</name>
    <dbReference type="NCBI Taxonomy" id="2487742"/>
    <lineage>
        <taxon>Bacteria</taxon>
        <taxon>Pseudomonadati</taxon>
        <taxon>Pseudomonadota</taxon>
        <taxon>Gammaproteobacteria</taxon>
        <taxon>Alteromonadales</taxon>
        <taxon>Shewanellaceae</taxon>
        <taxon>Shewanella</taxon>
    </lineage>
</organism>
<keyword evidence="9" id="KW-1185">Reference proteome</keyword>
<sequence>MDMTLLASLAVIHIVALMSPGPDFAIIVKMATQQTRLTALYCALGIAVAILVHTFLSLMGISVMIQQSHVAFMAVQLIGSSYLAWMGYGALKSALTSIISKRRTADISISPTQHNMAKNTLMSSLTGFKVGLYTNLLNPKALIFFITLFSVLITPQVNDSTKVAATILLFILSLAWFSLLALILSKPRVQQKLLAANSIIDLLVGVIFIAVAVTIANNILHQIISQF</sequence>
<feature type="transmembrane region" description="Helical" evidence="6">
    <location>
        <begin position="6"/>
        <end position="28"/>
    </location>
</feature>
<dbReference type="InterPro" id="IPR001123">
    <property type="entry name" value="LeuE-type"/>
</dbReference>
<dbReference type="Proteomes" id="UP000273778">
    <property type="component" value="Chromosome"/>
</dbReference>
<dbReference type="PANTHER" id="PTHR30086:SF17">
    <property type="entry name" value="LYSE FAMILY TRANSLOCATOR"/>
    <property type="match status" value="1"/>
</dbReference>
<dbReference type="AlphaFoldDB" id="A0A3N4DZ52"/>
<evidence type="ECO:0000313" key="9">
    <source>
        <dbReference type="Proteomes" id="UP000273778"/>
    </source>
</evidence>
<evidence type="ECO:0000313" key="7">
    <source>
        <dbReference type="EMBL" id="AZG35798.1"/>
    </source>
</evidence>
<reference evidence="10" key="2">
    <citation type="submission" date="2018-11" db="EMBL/GenBank/DDBJ databases">
        <title>Shewanella sp. R106.</title>
        <authorList>
            <person name="Hwang Y.J."/>
            <person name="Hwang C.Y."/>
        </authorList>
    </citation>
    <scope>NUCLEOTIDE SEQUENCE [LARGE SCALE GENOMIC DNA]</scope>
    <source>
        <strain evidence="10">R106</strain>
    </source>
</reference>
<evidence type="ECO:0000256" key="6">
    <source>
        <dbReference type="SAM" id="Phobius"/>
    </source>
</evidence>
<name>A0A3N4DZ52_9GAMM</name>
<feature type="transmembrane region" description="Helical" evidence="6">
    <location>
        <begin position="196"/>
        <end position="220"/>
    </location>
</feature>
<reference evidence="7 9" key="1">
    <citation type="submission" date="2018-11" db="EMBL/GenBank/DDBJ databases">
        <title>Shewanella sp. M2.</title>
        <authorList>
            <person name="Hwang Y.J."/>
            <person name="Hwang C.Y."/>
        </authorList>
    </citation>
    <scope>NUCLEOTIDE SEQUENCE [LARGE SCALE GENOMIC DNA]</scope>
    <source>
        <strain evidence="7 9">M2</strain>
    </source>
</reference>
<gene>
    <name evidence="8" type="ORF">EGC77_21025</name>
    <name evidence="7" type="ORF">EGC80_13515</name>
</gene>
<dbReference type="GO" id="GO:0015171">
    <property type="term" value="F:amino acid transmembrane transporter activity"/>
    <property type="evidence" value="ECO:0007669"/>
    <property type="project" value="TreeGrafter"/>
</dbReference>